<proteinExistence type="predicted"/>
<protein>
    <recommendedName>
        <fullName evidence="2">Transcription factor IIIC putative zinc-finger domain-containing protein</fullName>
    </recommendedName>
</protein>
<evidence type="ECO:0000259" key="2">
    <source>
        <dbReference type="Pfam" id="PF12660"/>
    </source>
</evidence>
<keyword evidence="4" id="KW-1185">Reference proteome</keyword>
<sequence length="422" mass="47489">MRWAILVVSYPGLIKLWSAPSAESSEESTPHWTGARLLRLQTQKISLDSSAFHPVTGVAYLRKQDRLVITLFDGSFHVIRNFSSDPNWATRSAANIGEDQLTSEGLSLVSRATSSKAEKEQVSRKDMLRIDGAVLYDNNTFLWVYESTRPSDFSYKHDAKHCSTLIAAQIWKDDDDDYLLRNLGELLDTIKTSSGFSPLHLLRPYLLHLRNPIKLEALHPKFLDLLEHHSHIDHSIQVSLRELTQELNDDVRQKFRQSISDNLFGWDDLLSLRMKLSLADFAWKLASNEQNQNEIGLIAQGLLNTISHRVLRIIVRHLFAVHRALTDEDVPFVSRVIAQSMLPGCPPDLAEEGQKLYILTRTLIEGNGAVESTVPSDEIVNKLKESCPACGLEIPLQDITTAACANGHTWGKQQPVFNLVAL</sequence>
<dbReference type="AlphaFoldDB" id="A0A8H4R3A8"/>
<feature type="signal peptide" evidence="1">
    <location>
        <begin position="1"/>
        <end position="24"/>
    </location>
</feature>
<evidence type="ECO:0000313" key="3">
    <source>
        <dbReference type="EMBL" id="KAF4621633.1"/>
    </source>
</evidence>
<gene>
    <name evidence="3" type="ORF">D9613_012593</name>
</gene>
<dbReference type="Proteomes" id="UP000521872">
    <property type="component" value="Unassembled WGS sequence"/>
</dbReference>
<keyword evidence="1" id="KW-0732">Signal</keyword>
<comment type="caution">
    <text evidence="3">The sequence shown here is derived from an EMBL/GenBank/DDBJ whole genome shotgun (WGS) entry which is preliminary data.</text>
</comment>
<feature type="chain" id="PRO_5034707188" description="Transcription factor IIIC putative zinc-finger domain-containing protein" evidence="1">
    <location>
        <begin position="25"/>
        <end position="422"/>
    </location>
</feature>
<evidence type="ECO:0000256" key="1">
    <source>
        <dbReference type="SAM" id="SignalP"/>
    </source>
</evidence>
<dbReference type="Pfam" id="PF12660">
    <property type="entry name" value="zf-TFIIIC"/>
    <property type="match status" value="1"/>
</dbReference>
<evidence type="ECO:0000313" key="4">
    <source>
        <dbReference type="Proteomes" id="UP000521872"/>
    </source>
</evidence>
<feature type="domain" description="Transcription factor IIIC putative zinc-finger" evidence="2">
    <location>
        <begin position="380"/>
        <end position="410"/>
    </location>
</feature>
<name>A0A8H4R3A8_9AGAR</name>
<dbReference type="InterPro" id="IPR024764">
    <property type="entry name" value="TFIIIC_Znf"/>
</dbReference>
<reference evidence="3 4" key="1">
    <citation type="submission" date="2019-12" db="EMBL/GenBank/DDBJ databases">
        <authorList>
            <person name="Floudas D."/>
            <person name="Bentzer J."/>
            <person name="Ahren D."/>
            <person name="Johansson T."/>
            <person name="Persson P."/>
            <person name="Tunlid A."/>
        </authorList>
    </citation>
    <scope>NUCLEOTIDE SEQUENCE [LARGE SCALE GENOMIC DNA]</scope>
    <source>
        <strain evidence="3 4">CBS 102.39</strain>
    </source>
</reference>
<accession>A0A8H4R3A8</accession>
<dbReference type="EMBL" id="JAACJL010000006">
    <property type="protein sequence ID" value="KAF4621633.1"/>
    <property type="molecule type" value="Genomic_DNA"/>
</dbReference>
<organism evidence="3 4">
    <name type="scientific">Agrocybe pediades</name>
    <dbReference type="NCBI Taxonomy" id="84607"/>
    <lineage>
        <taxon>Eukaryota</taxon>
        <taxon>Fungi</taxon>
        <taxon>Dikarya</taxon>
        <taxon>Basidiomycota</taxon>
        <taxon>Agaricomycotina</taxon>
        <taxon>Agaricomycetes</taxon>
        <taxon>Agaricomycetidae</taxon>
        <taxon>Agaricales</taxon>
        <taxon>Agaricineae</taxon>
        <taxon>Strophariaceae</taxon>
        <taxon>Agrocybe</taxon>
    </lineage>
</organism>